<keyword evidence="6 10" id="KW-0411">Iron-sulfur</keyword>
<dbReference type="InterPro" id="IPR010505">
    <property type="entry name" value="MoaA_twitch"/>
</dbReference>
<comment type="similarity">
    <text evidence="10">Belongs to the radical SAM superfamily. MoaA family.</text>
</comment>
<dbReference type="NCBIfam" id="NF001199">
    <property type="entry name" value="PRK00164.2-1"/>
    <property type="match status" value="1"/>
</dbReference>
<dbReference type="InterPro" id="IPR006638">
    <property type="entry name" value="Elp3/MiaA/NifB-like_rSAM"/>
</dbReference>
<dbReference type="SFLD" id="SFLDG01383">
    <property type="entry name" value="cyclic_pyranopterin_phosphate"/>
    <property type="match status" value="1"/>
</dbReference>
<comment type="subunit">
    <text evidence="10">Monomer and homodimer.</text>
</comment>
<dbReference type="GO" id="GO:0051539">
    <property type="term" value="F:4 iron, 4 sulfur cluster binding"/>
    <property type="evidence" value="ECO:0007669"/>
    <property type="project" value="UniProtKB-UniRule"/>
</dbReference>
<evidence type="ECO:0000256" key="6">
    <source>
        <dbReference type="ARBA" id="ARBA00023014"/>
    </source>
</evidence>
<feature type="domain" description="Radical SAM core" evidence="11">
    <location>
        <begin position="22"/>
        <end position="240"/>
    </location>
</feature>
<feature type="binding site" evidence="10">
    <location>
        <position position="177"/>
    </location>
    <ligand>
        <name>GTP</name>
        <dbReference type="ChEBI" id="CHEBI:37565"/>
    </ligand>
</feature>
<dbReference type="GO" id="GO:1904047">
    <property type="term" value="F:S-adenosyl-L-methionine binding"/>
    <property type="evidence" value="ECO:0007669"/>
    <property type="project" value="UniProtKB-UniRule"/>
</dbReference>
<keyword evidence="1 10" id="KW-0004">4Fe-4S</keyword>
<dbReference type="InterPro" id="IPR040064">
    <property type="entry name" value="MoaA-like"/>
</dbReference>
<dbReference type="GO" id="GO:0046872">
    <property type="term" value="F:metal ion binding"/>
    <property type="evidence" value="ECO:0007669"/>
    <property type="project" value="UniProtKB-KW"/>
</dbReference>
<dbReference type="Pfam" id="PF06463">
    <property type="entry name" value="Mob_synth_C"/>
    <property type="match status" value="1"/>
</dbReference>
<dbReference type="SMART" id="SM00729">
    <property type="entry name" value="Elp3"/>
    <property type="match status" value="1"/>
</dbReference>
<reference evidence="12" key="2">
    <citation type="submission" date="2024-06" db="EMBL/GenBank/DDBJ databases">
        <authorList>
            <person name="Plum-Jensen L.E."/>
            <person name="Schramm A."/>
            <person name="Marshall I.P.G."/>
        </authorList>
    </citation>
    <scope>NUCLEOTIDE SEQUENCE</scope>
    <source>
        <strain evidence="12">Rat1</strain>
    </source>
</reference>
<feature type="binding site" evidence="10">
    <location>
        <position position="38"/>
    </location>
    <ligand>
        <name>[4Fe-4S] cluster</name>
        <dbReference type="ChEBI" id="CHEBI:49883"/>
        <label>1</label>
        <note>4Fe-4S-S-AdoMet</note>
    </ligand>
</feature>
<dbReference type="GO" id="GO:0061798">
    <property type="term" value="F:GTP 3',8'-cyclase activity"/>
    <property type="evidence" value="ECO:0007669"/>
    <property type="project" value="UniProtKB-UniRule"/>
</dbReference>
<dbReference type="SUPFAM" id="SSF102114">
    <property type="entry name" value="Radical SAM enzymes"/>
    <property type="match status" value="1"/>
</dbReference>
<keyword evidence="7 10" id="KW-0342">GTP-binding</keyword>
<reference evidence="12" key="1">
    <citation type="journal article" date="2024" name="Syst. Appl. Microbiol.">
        <title>First single-strain enrichments of Electrothrix cable bacteria, description of E. aestuarii sp. nov. and E. rattekaaiensis sp. nov., and proposal of a cable bacteria taxonomy following the rules of the SeqCode.</title>
        <authorList>
            <person name="Plum-Jensen L.E."/>
            <person name="Schramm A."/>
            <person name="Marshall I.P.G."/>
        </authorList>
    </citation>
    <scope>NUCLEOTIDE SEQUENCE</scope>
    <source>
        <strain evidence="12">Rat1</strain>
    </source>
</reference>
<dbReference type="GO" id="GO:0061799">
    <property type="term" value="F:cyclic pyranopterin monophosphate synthase activity"/>
    <property type="evidence" value="ECO:0007669"/>
    <property type="project" value="TreeGrafter"/>
</dbReference>
<dbReference type="AlphaFoldDB" id="A0AAU8LRD6"/>
<keyword evidence="9 10" id="KW-0456">Lyase</keyword>
<feature type="binding site" evidence="10">
    <location>
        <position position="140"/>
    </location>
    <ligand>
        <name>S-adenosyl-L-methionine</name>
        <dbReference type="ChEBI" id="CHEBI:59789"/>
    </ligand>
</feature>
<keyword evidence="3 10" id="KW-0479">Metal-binding</keyword>
<comment type="cofactor">
    <cofactor evidence="10">
        <name>[4Fe-4S] cluster</name>
        <dbReference type="ChEBI" id="CHEBI:49883"/>
    </cofactor>
    <text evidence="10">Binds 2 [4Fe-4S] clusters. Binds 1 [4Fe-4S] cluster coordinated with 3 cysteines and an exchangeable S-adenosyl-L-methionine and 1 [4Fe-4S] cluster coordinated with 3 cysteines and the GTP-derived substrate.</text>
</comment>
<feature type="binding site" evidence="10">
    <location>
        <position position="211"/>
    </location>
    <ligand>
        <name>S-adenosyl-L-methionine</name>
        <dbReference type="ChEBI" id="CHEBI:59789"/>
    </ligand>
</feature>
<comment type="pathway">
    <text evidence="10">Cofactor biosynthesis; molybdopterin biosynthesis.</text>
</comment>
<evidence type="ECO:0000256" key="9">
    <source>
        <dbReference type="ARBA" id="ARBA00023239"/>
    </source>
</evidence>
<keyword evidence="8 10" id="KW-0501">Molybdenum cofactor biosynthesis</keyword>
<dbReference type="KEGG" id="eaj:Q3M24_14240"/>
<dbReference type="NCBIfam" id="TIGR02666">
    <property type="entry name" value="moaA"/>
    <property type="match status" value="1"/>
</dbReference>
<evidence type="ECO:0000256" key="1">
    <source>
        <dbReference type="ARBA" id="ARBA00022485"/>
    </source>
</evidence>
<dbReference type="InterPro" id="IPR013785">
    <property type="entry name" value="Aldolase_TIM"/>
</dbReference>
<evidence type="ECO:0000256" key="5">
    <source>
        <dbReference type="ARBA" id="ARBA00023004"/>
    </source>
</evidence>
<dbReference type="InterPro" id="IPR050105">
    <property type="entry name" value="MoCo_biosynth_MoaA/MoaC"/>
</dbReference>
<comment type="catalytic activity">
    <reaction evidence="10">
        <text>GTP + AH2 + S-adenosyl-L-methionine = (8S)-3',8-cyclo-7,8-dihydroguanosine 5'-triphosphate + 5'-deoxyadenosine + L-methionine + A + H(+)</text>
        <dbReference type="Rhea" id="RHEA:49576"/>
        <dbReference type="ChEBI" id="CHEBI:13193"/>
        <dbReference type="ChEBI" id="CHEBI:15378"/>
        <dbReference type="ChEBI" id="CHEBI:17319"/>
        <dbReference type="ChEBI" id="CHEBI:17499"/>
        <dbReference type="ChEBI" id="CHEBI:37565"/>
        <dbReference type="ChEBI" id="CHEBI:57844"/>
        <dbReference type="ChEBI" id="CHEBI:59789"/>
        <dbReference type="ChEBI" id="CHEBI:131766"/>
        <dbReference type="EC" id="4.1.99.22"/>
    </reaction>
</comment>
<name>A0AAU8LRD6_9BACT</name>
<feature type="binding site" evidence="10">
    <location>
        <position position="42"/>
    </location>
    <ligand>
        <name>[4Fe-4S] cluster</name>
        <dbReference type="ChEBI" id="CHEBI:49883"/>
        <label>1</label>
        <note>4Fe-4S-S-AdoMet</note>
    </ligand>
</feature>
<feature type="binding site" evidence="10">
    <location>
        <position position="85"/>
    </location>
    <ligand>
        <name>GTP</name>
        <dbReference type="ChEBI" id="CHEBI:37565"/>
    </ligand>
</feature>
<dbReference type="SFLD" id="SFLDS00029">
    <property type="entry name" value="Radical_SAM"/>
    <property type="match status" value="1"/>
</dbReference>
<feature type="binding site" evidence="10">
    <location>
        <position position="45"/>
    </location>
    <ligand>
        <name>[4Fe-4S] cluster</name>
        <dbReference type="ChEBI" id="CHEBI:49883"/>
        <label>1</label>
        <note>4Fe-4S-S-AdoMet</note>
    </ligand>
</feature>
<dbReference type="GO" id="GO:0006777">
    <property type="term" value="P:Mo-molybdopterin cofactor biosynthetic process"/>
    <property type="evidence" value="ECO:0007669"/>
    <property type="project" value="UniProtKB-UniRule"/>
</dbReference>
<feature type="binding site" evidence="10">
    <location>
        <begin position="281"/>
        <end position="283"/>
    </location>
    <ligand>
        <name>GTP</name>
        <dbReference type="ChEBI" id="CHEBI:37565"/>
    </ligand>
</feature>
<feature type="binding site" evidence="10">
    <location>
        <position position="89"/>
    </location>
    <ligand>
        <name>S-adenosyl-L-methionine</name>
        <dbReference type="ChEBI" id="CHEBI:59789"/>
    </ligand>
</feature>
<gene>
    <name evidence="10 12" type="primary">moaA</name>
    <name evidence="12" type="ORF">Q3M24_14240</name>
</gene>
<proteinExistence type="inferred from homology"/>
<dbReference type="CDD" id="cd21117">
    <property type="entry name" value="Twitch_MoaA"/>
    <property type="match status" value="1"/>
</dbReference>
<dbReference type="InterPro" id="IPR007197">
    <property type="entry name" value="rSAM"/>
</dbReference>
<dbReference type="SFLD" id="SFLDG01386">
    <property type="entry name" value="main_SPASM_domain-containing"/>
    <property type="match status" value="1"/>
</dbReference>
<dbReference type="EMBL" id="CP159373">
    <property type="protein sequence ID" value="XCN71471.1"/>
    <property type="molecule type" value="Genomic_DNA"/>
</dbReference>
<sequence length="352" mass="39486">MPTRKNSFSGTDPLESSELRDLFSRTISYLRLSLTDRCNLKCLYCVPEEERRNCSPRLKQNDLLSYEELLRVVRVAVSLGISKIRLTGGEPLVRRNVMGFIDQLAKIDNLNDIRITTNGVLLEKYAGPLAAAGIRKINISLDTLRPERFARITGVDCFAQVWRGIEQAQAVGFSPLKLNTVVMRGVNDDELEDFARMSHDAAMQIRFIEFMPIGASSSWDKKAYMSSDEIMARIREMGELIPVSQGKADGPATMFRMGAGAKGKIGFISPISHRFCDRCNRLRLTSEGMLRSCLLDDRETDLRSVLRQGGSDQDIQQALLAAVRNKPKGHQMEDRLKNQGENCHGRMSRIGG</sequence>
<keyword evidence="2 10" id="KW-0949">S-adenosyl-L-methionine</keyword>
<evidence type="ECO:0000256" key="8">
    <source>
        <dbReference type="ARBA" id="ARBA00023150"/>
    </source>
</evidence>
<protein>
    <recommendedName>
        <fullName evidence="10">GTP 3',8-cyclase</fullName>
        <ecNumber evidence="10">4.1.99.22</ecNumber>
    </recommendedName>
    <alternativeName>
        <fullName evidence="10">Molybdenum cofactor biosynthesis protein A</fullName>
    </alternativeName>
</protein>
<dbReference type="GO" id="GO:0005525">
    <property type="term" value="F:GTP binding"/>
    <property type="evidence" value="ECO:0007669"/>
    <property type="project" value="UniProtKB-UniRule"/>
</dbReference>
<keyword evidence="5 10" id="KW-0408">Iron</keyword>
<feature type="binding site" evidence="10">
    <location>
        <position position="276"/>
    </location>
    <ligand>
        <name>[4Fe-4S] cluster</name>
        <dbReference type="ChEBI" id="CHEBI:49883"/>
        <label>2</label>
        <note>4Fe-4S-substrate</note>
    </ligand>
</feature>
<dbReference type="Pfam" id="PF04055">
    <property type="entry name" value="Radical_SAM"/>
    <property type="match status" value="1"/>
</dbReference>
<evidence type="ECO:0000256" key="4">
    <source>
        <dbReference type="ARBA" id="ARBA00022741"/>
    </source>
</evidence>
<dbReference type="EC" id="4.1.99.22" evidence="10"/>
<dbReference type="Gene3D" id="3.20.20.70">
    <property type="entry name" value="Aldolase class I"/>
    <property type="match status" value="1"/>
</dbReference>
<feature type="binding site" evidence="10">
    <location>
        <position position="279"/>
    </location>
    <ligand>
        <name>[4Fe-4S] cluster</name>
        <dbReference type="ChEBI" id="CHEBI:49883"/>
        <label>2</label>
        <note>4Fe-4S-substrate</note>
    </ligand>
</feature>
<feature type="binding site" evidence="10">
    <location>
        <position position="31"/>
    </location>
    <ligand>
        <name>GTP</name>
        <dbReference type="ChEBI" id="CHEBI:37565"/>
    </ligand>
</feature>
<dbReference type="PANTHER" id="PTHR22960">
    <property type="entry name" value="MOLYBDOPTERIN COFACTOR SYNTHESIS PROTEIN A"/>
    <property type="match status" value="1"/>
</dbReference>
<comment type="function">
    <text evidence="10">Catalyzes the cyclization of GTP to (8S)-3',8-cyclo-7,8-dihydroguanosine 5'-triphosphate.</text>
</comment>
<dbReference type="PROSITE" id="PS51918">
    <property type="entry name" value="RADICAL_SAM"/>
    <property type="match status" value="1"/>
</dbReference>
<feature type="binding site" evidence="10">
    <location>
        <position position="116"/>
    </location>
    <ligand>
        <name>GTP</name>
        <dbReference type="ChEBI" id="CHEBI:37565"/>
    </ligand>
</feature>
<feature type="binding site" evidence="10">
    <location>
        <position position="44"/>
    </location>
    <ligand>
        <name>S-adenosyl-L-methionine</name>
        <dbReference type="ChEBI" id="CHEBI:59789"/>
    </ligand>
</feature>
<keyword evidence="4 10" id="KW-0547">Nucleotide-binding</keyword>
<organism evidence="12">
    <name type="scientific">Candidatus Electrothrix aestuarii</name>
    <dbReference type="NCBI Taxonomy" id="3062594"/>
    <lineage>
        <taxon>Bacteria</taxon>
        <taxon>Pseudomonadati</taxon>
        <taxon>Thermodesulfobacteriota</taxon>
        <taxon>Desulfobulbia</taxon>
        <taxon>Desulfobulbales</taxon>
        <taxon>Desulfobulbaceae</taxon>
        <taxon>Candidatus Electrothrix</taxon>
    </lineage>
</organism>
<evidence type="ECO:0000256" key="3">
    <source>
        <dbReference type="ARBA" id="ARBA00022723"/>
    </source>
</evidence>
<dbReference type="PANTHER" id="PTHR22960:SF0">
    <property type="entry name" value="MOLYBDENUM COFACTOR BIOSYNTHESIS PROTEIN 1"/>
    <property type="match status" value="1"/>
</dbReference>
<evidence type="ECO:0000313" key="12">
    <source>
        <dbReference type="EMBL" id="XCN71471.1"/>
    </source>
</evidence>
<dbReference type="InterPro" id="IPR058240">
    <property type="entry name" value="rSAM_sf"/>
</dbReference>
<dbReference type="SFLD" id="SFLDG01067">
    <property type="entry name" value="SPASM/twitch_domain_containing"/>
    <property type="match status" value="1"/>
</dbReference>
<evidence type="ECO:0000256" key="7">
    <source>
        <dbReference type="ARBA" id="ARBA00023134"/>
    </source>
</evidence>
<dbReference type="HAMAP" id="MF_01225_B">
    <property type="entry name" value="MoaA_B"/>
    <property type="match status" value="1"/>
</dbReference>
<dbReference type="CDD" id="cd01335">
    <property type="entry name" value="Radical_SAM"/>
    <property type="match status" value="1"/>
</dbReference>
<evidence type="ECO:0000259" key="11">
    <source>
        <dbReference type="PROSITE" id="PS51918"/>
    </source>
</evidence>
<evidence type="ECO:0000256" key="2">
    <source>
        <dbReference type="ARBA" id="ARBA00022691"/>
    </source>
</evidence>
<accession>A0AAU8LRD6</accession>
<feature type="binding site" evidence="10">
    <location>
        <position position="293"/>
    </location>
    <ligand>
        <name>[4Fe-4S] cluster</name>
        <dbReference type="ChEBI" id="CHEBI:49883"/>
        <label>2</label>
        <note>4Fe-4S-substrate</note>
    </ligand>
</feature>
<evidence type="ECO:0000256" key="10">
    <source>
        <dbReference type="HAMAP-Rule" id="MF_01225"/>
    </source>
</evidence>
<dbReference type="InterPro" id="IPR013483">
    <property type="entry name" value="MoaA"/>
</dbReference>